<dbReference type="InterPro" id="IPR045394">
    <property type="entry name" value="Abhydrolase_dom"/>
</dbReference>
<evidence type="ECO:0000313" key="2">
    <source>
        <dbReference type="EMBL" id="NBC35342.1"/>
    </source>
</evidence>
<name>A0ABW9XA06_9SPHN</name>
<gene>
    <name evidence="2" type="ORF">GTZ99_02085</name>
</gene>
<keyword evidence="3" id="KW-1185">Reference proteome</keyword>
<evidence type="ECO:0000259" key="1">
    <source>
        <dbReference type="Pfam" id="PF20091"/>
    </source>
</evidence>
<organism evidence="2 3">
    <name type="scientific">Novosphingobium ovatum</name>
    <dbReference type="NCBI Taxonomy" id="1908523"/>
    <lineage>
        <taxon>Bacteria</taxon>
        <taxon>Pseudomonadati</taxon>
        <taxon>Pseudomonadota</taxon>
        <taxon>Alphaproteobacteria</taxon>
        <taxon>Sphingomonadales</taxon>
        <taxon>Sphingomonadaceae</taxon>
        <taxon>Novosphingobium</taxon>
    </lineage>
</organism>
<dbReference type="Pfam" id="PF20091">
    <property type="entry name" value="Abhydrolase_10"/>
    <property type="match status" value="1"/>
</dbReference>
<comment type="caution">
    <text evidence="2">The sequence shown here is derived from an EMBL/GenBank/DDBJ whole genome shotgun (WGS) entry which is preliminary data.</text>
</comment>
<reference evidence="3" key="1">
    <citation type="submission" date="2020-01" db="EMBL/GenBank/DDBJ databases">
        <title>Sphingomonas sp. strain CSW-10.</title>
        <authorList>
            <person name="Chen W.-M."/>
        </authorList>
    </citation>
    <scope>NUCLEOTIDE SEQUENCE [LARGE SCALE GENOMIC DNA]</scope>
    <source>
        <strain evidence="3">FSY-8</strain>
    </source>
</reference>
<proteinExistence type="predicted"/>
<dbReference type="EMBL" id="JAAAPO010000001">
    <property type="protein sequence ID" value="NBC35342.1"/>
    <property type="molecule type" value="Genomic_DNA"/>
</dbReference>
<dbReference type="Proteomes" id="UP000753724">
    <property type="component" value="Unassembled WGS sequence"/>
</dbReference>
<accession>A0ABW9XA06</accession>
<protein>
    <recommendedName>
        <fullName evidence="1">Alpha/beta hydrolase domain-containing protein</fullName>
    </recommendedName>
</protein>
<evidence type="ECO:0000313" key="3">
    <source>
        <dbReference type="Proteomes" id="UP000753724"/>
    </source>
</evidence>
<sequence length="488" mass="53022">MPANAQNPVFGAAFVPGAGLSVDLAPHGYVEEEYFITGTADAWERADGRMRVKTSAVPYVTRIIVRRPADRAAFSGVVHFEPIHPSQGGTTHWFLTAPYAMARGDVYVAASVGDDAPSRRISRSAPAPTAQSQVLKWFSPSRYADLAWPEEDGIAYEVMGHIGRLLRSDRAENPLRGWAVKAMLVGGWSFTGSIQRTYVNEGFHDRIRLPGGRAVFDGYLVGISSRWNGGGYVPLNSAETLPPPADPRRAWRKIDAPVIEFMSEFEVATGAGPQLADRNGRAGGHRLYQLGGTIHSSSMTDPRLSRRERPNIAQLAMRGYPLDAVRGETGDDVCSAPISDVAHPAYARAALDNLRQWVLRGVEPPHAPELIRADQTNDIRSIRRDATGNPLGGMPAVEFAVPLAGYGLYAGTDKPGCFPTAGRPIFVRNDLTPAQLRARYGTRAAYLARYDAAVDRAVAGRWLLAGDAREMKQIARARSYEAFGGGDK</sequence>
<feature type="domain" description="Alpha/beta hydrolase" evidence="1">
    <location>
        <begin position="15"/>
        <end position="472"/>
    </location>
</feature>